<gene>
    <name evidence="4" type="primary">LOC105849103</name>
</gene>
<dbReference type="InterPro" id="IPR056855">
    <property type="entry name" value="ATP-grasp_IQCH"/>
</dbReference>
<keyword evidence="1" id="KW-0175">Coiled coil</keyword>
<sequence>MSKLGDIRLPEEKVVFFKKLTKSQLKPLPEIEGNTPENNVIKLLEEIQNDIKELKDNVLQKLENADFYKIKDNFEVAERLWQVKKQEIITQMGNLCVSSTLRSTSFNHELHDLSRNYFIKKQSEEKDGKYLNYQSPEAITKHNAFNKLSINSQIKDATSVRSLGLKTNNFSSKTKYLKMTHKNYSESTKPLPRILFNDQSLNNILNLPLYNGSRKIFWRKKVKSRIKKFSSYDGLHESSQTFQSTTFIIKDGIVCESQEYIYFKQYHYSSLDCVMPVLQKIERLLHNYSVPLAVIDGNKLVDIGLNYEREPTLTDEVLLSCIVNRKDIEEIIKIPGQRFLAKDGHICAAVKIQATWRCHMARASYLILRKRKWAASMIALSWVMKCKLTMVRQLLKNNQMYYLSTFRKRAKDFQALWATIKKTRHTVIHIPSLGYNVNLRRSIDNIATMQNQQIGRFCDVKDPNVEVIYVSPVEISKECCEYYDTLTLSMCQATEQDYNEVKQRLLFITPDLLERFKAHNLCLSSLLKYSMKTLKRIQLLVKGKQAYIVPGLMHADDLFIAHYLDLPVLGCEPDIVQMYSMKSGVRRILESCNISIPPGAFDVCSIDQLHVTLAMLVTKHIHISRWLFKMNDHFDGRGTAYCDVLLHLTCYQQVLKEQEKYGENWSNQWAYDESYNKVLKEIPSILKTAVPVDKSVYATWKNFVESFLVQGGVIEAYPPSQSITGITANVLIEPDGTILLLSVADQFHSCSPLKCYGYTLPQSSIDHNAIKEATHKIVEACKLKGIVGYISIDFVTFMNNAQFQDLWPVGLKIGYTSSHAMFNLISYFTGGQLENNNFVVTVKKSIPPRVYTSLRKKANGLHDKKSERCFRHFVFSSNLYHSNLNHLQYGVFFQICKARNIGYNEKRKLGTVFALFDKHRRDSIGMITSGDTMQQSVSSFLSNLSSIHQDISSTNMQGLTNFQDAIDDLRSIFREMEINQEMIKADNSIVISSS</sequence>
<dbReference type="Proteomes" id="UP001652625">
    <property type="component" value="Chromosome 13"/>
</dbReference>
<dbReference type="CDD" id="cd23767">
    <property type="entry name" value="IQCD"/>
    <property type="match status" value="1"/>
</dbReference>
<dbReference type="PROSITE" id="PS50096">
    <property type="entry name" value="IQ"/>
    <property type="match status" value="1"/>
</dbReference>
<evidence type="ECO:0000256" key="1">
    <source>
        <dbReference type="SAM" id="Coils"/>
    </source>
</evidence>
<dbReference type="RefSeq" id="XP_065672664.1">
    <property type="nucleotide sequence ID" value="XM_065816592.1"/>
</dbReference>
<dbReference type="Pfam" id="PF00612">
    <property type="entry name" value="IQ"/>
    <property type="match status" value="1"/>
</dbReference>
<accession>A0ABM4DE36</accession>
<evidence type="ECO:0000313" key="3">
    <source>
        <dbReference type="Proteomes" id="UP001652625"/>
    </source>
</evidence>
<dbReference type="InterPro" id="IPR038752">
    <property type="entry name" value="IQCH"/>
</dbReference>
<reference evidence="4" key="1">
    <citation type="submission" date="2025-08" db="UniProtKB">
        <authorList>
            <consortium name="RefSeq"/>
        </authorList>
    </citation>
    <scope>IDENTIFICATION</scope>
</reference>
<name>A0ABM4DE36_HYDVU</name>
<protein>
    <submittedName>
        <fullName evidence="4">IQ domain-containing protein H isoform X5</fullName>
    </submittedName>
</protein>
<evidence type="ECO:0000313" key="4">
    <source>
        <dbReference type="RefSeq" id="XP_065672664.1"/>
    </source>
</evidence>
<dbReference type="PANTHER" id="PTHR14465">
    <property type="entry name" value="IQ DOMAIN-CONTAINING PROTEIN H"/>
    <property type="match status" value="1"/>
</dbReference>
<dbReference type="Pfam" id="PF24923">
    <property type="entry name" value="ATP-grasp_IQCH"/>
    <property type="match status" value="1"/>
</dbReference>
<feature type="domain" description="IQCH-like ATP-grasp" evidence="2">
    <location>
        <begin position="573"/>
        <end position="834"/>
    </location>
</feature>
<proteinExistence type="predicted"/>
<organism evidence="3 4">
    <name type="scientific">Hydra vulgaris</name>
    <name type="common">Hydra</name>
    <name type="synonym">Hydra attenuata</name>
    <dbReference type="NCBI Taxonomy" id="6087"/>
    <lineage>
        <taxon>Eukaryota</taxon>
        <taxon>Metazoa</taxon>
        <taxon>Cnidaria</taxon>
        <taxon>Hydrozoa</taxon>
        <taxon>Hydroidolina</taxon>
        <taxon>Anthoathecata</taxon>
        <taxon>Aplanulata</taxon>
        <taxon>Hydridae</taxon>
        <taxon>Hydra</taxon>
    </lineage>
</organism>
<keyword evidence="3" id="KW-1185">Reference proteome</keyword>
<feature type="coiled-coil region" evidence="1">
    <location>
        <begin position="37"/>
        <end position="64"/>
    </location>
</feature>
<dbReference type="GeneID" id="105849103"/>
<dbReference type="PANTHER" id="PTHR14465:SF0">
    <property type="entry name" value="IQ DOMAIN-CONTAINING PROTEIN H"/>
    <property type="match status" value="1"/>
</dbReference>
<dbReference type="InterPro" id="IPR000048">
    <property type="entry name" value="IQ_motif_EF-hand-BS"/>
</dbReference>
<evidence type="ECO:0000259" key="2">
    <source>
        <dbReference type="Pfam" id="PF24923"/>
    </source>
</evidence>